<dbReference type="Proteomes" id="UP001283361">
    <property type="component" value="Unassembled WGS sequence"/>
</dbReference>
<dbReference type="EMBL" id="JAWDGP010004277">
    <property type="protein sequence ID" value="KAK3765739.1"/>
    <property type="molecule type" value="Genomic_DNA"/>
</dbReference>
<name>A0AAE0ZA98_9GAST</name>
<evidence type="ECO:0000313" key="2">
    <source>
        <dbReference type="EMBL" id="KAK3765739.1"/>
    </source>
</evidence>
<feature type="region of interest" description="Disordered" evidence="1">
    <location>
        <begin position="46"/>
        <end position="75"/>
    </location>
</feature>
<comment type="caution">
    <text evidence="2">The sequence shown here is derived from an EMBL/GenBank/DDBJ whole genome shotgun (WGS) entry which is preliminary data.</text>
</comment>
<protein>
    <submittedName>
        <fullName evidence="2">Uncharacterized protein</fullName>
    </submittedName>
</protein>
<proteinExistence type="predicted"/>
<accession>A0AAE0ZA98</accession>
<reference evidence="2" key="1">
    <citation type="journal article" date="2023" name="G3 (Bethesda)">
        <title>A reference genome for the long-term kleptoplast-retaining sea slug Elysia crispata morphotype clarki.</title>
        <authorList>
            <person name="Eastman K.E."/>
            <person name="Pendleton A.L."/>
            <person name="Shaikh M.A."/>
            <person name="Suttiyut T."/>
            <person name="Ogas R."/>
            <person name="Tomko P."/>
            <person name="Gavelis G."/>
            <person name="Widhalm J.R."/>
            <person name="Wisecaver J.H."/>
        </authorList>
    </citation>
    <scope>NUCLEOTIDE SEQUENCE</scope>
    <source>
        <strain evidence="2">ECLA1</strain>
    </source>
</reference>
<organism evidence="2 3">
    <name type="scientific">Elysia crispata</name>
    <name type="common">lettuce slug</name>
    <dbReference type="NCBI Taxonomy" id="231223"/>
    <lineage>
        <taxon>Eukaryota</taxon>
        <taxon>Metazoa</taxon>
        <taxon>Spiralia</taxon>
        <taxon>Lophotrochozoa</taxon>
        <taxon>Mollusca</taxon>
        <taxon>Gastropoda</taxon>
        <taxon>Heterobranchia</taxon>
        <taxon>Euthyneura</taxon>
        <taxon>Panpulmonata</taxon>
        <taxon>Sacoglossa</taxon>
        <taxon>Placobranchoidea</taxon>
        <taxon>Plakobranchidae</taxon>
        <taxon>Elysia</taxon>
    </lineage>
</organism>
<sequence length="75" mass="8269">MNVHECMFTTVAMEVAGPRPSVMLLHRRKKNCSGSSIRNLKLMESEARAPVAPQPIRSQDLPSGQKVALPGLRSR</sequence>
<dbReference type="AlphaFoldDB" id="A0AAE0ZA98"/>
<keyword evidence="3" id="KW-1185">Reference proteome</keyword>
<evidence type="ECO:0000256" key="1">
    <source>
        <dbReference type="SAM" id="MobiDB-lite"/>
    </source>
</evidence>
<evidence type="ECO:0000313" key="3">
    <source>
        <dbReference type="Proteomes" id="UP001283361"/>
    </source>
</evidence>
<gene>
    <name evidence="2" type="ORF">RRG08_026210</name>
</gene>